<accession>A0ABR1DZK1</accession>
<reference evidence="11 12" key="1">
    <citation type="submission" date="2023-08" db="EMBL/GenBank/DDBJ databases">
        <title>A Necator americanus chromosomal reference genome.</title>
        <authorList>
            <person name="Ilik V."/>
            <person name="Petrzelkova K.J."/>
            <person name="Pardy F."/>
            <person name="Fuh T."/>
            <person name="Niatou-Singa F.S."/>
            <person name="Gouil Q."/>
            <person name="Baker L."/>
            <person name="Ritchie M.E."/>
            <person name="Jex A.R."/>
            <person name="Gazzola D."/>
            <person name="Li H."/>
            <person name="Toshio Fujiwara R."/>
            <person name="Zhan B."/>
            <person name="Aroian R.V."/>
            <person name="Pafco B."/>
            <person name="Schwarz E.M."/>
        </authorList>
    </citation>
    <scope>NUCLEOTIDE SEQUENCE [LARGE SCALE GENOMIC DNA]</scope>
    <source>
        <strain evidence="11 12">Aroian</strain>
        <tissue evidence="11">Whole animal</tissue>
    </source>
</reference>
<evidence type="ECO:0000313" key="11">
    <source>
        <dbReference type="EMBL" id="KAK6755819.1"/>
    </source>
</evidence>
<sequence length="595" mass="67944">MPHGGANERCPGPDGETAPEPVKRREEATLQVTKAALLYEDTSHRSILNSIMILLLIIAVLVVVVSYYRWQLDYWKRRGIPGPPGIPFLGNLYSLTDRSRPVGLVVKEWTKVYGKVYGIQEGLRRTLVVSDVEIIRELFMTKFECFYGRKVVSATNTSLRYRCSASRVRATWRTPGHSKANHVLAGDVENDARVHLFESQGMRWKRLRAIASPAFSSGALKKIRPTVEDSVLALIELFDKRADQRAFDILTFYKQFAMDVISRIAMGQKGSRMFVDDKMSSVDKIFRRNMRHPIFFTAVIAPIFRVPLRKLFFLTASKLKQSTSPAIFEKIYRAIDARIEERERTVAVGDEASNPIDFIDFFLDARAEQKFDSHVEFTRTDAHVTKQLTREEIAAQCFMFLLAGFDTTANSLAYVTYLLAKNSESQRRLQEEIDHFCCSEAVSYETLGSMRYLDCVIKEGLRMYPLASNANSRRCMKSTTLGHIQVEEGEYVLADTFTLHHSPEVWGEDADEFRPERWMDKERPVAAWLSFGLGPRQCIGMRLARMEEKLVLAHLLKRYDIVATCDTENSLTLRGSMTISPASVTVQLRRRKVVL</sequence>
<dbReference type="InterPro" id="IPR036396">
    <property type="entry name" value="Cyt_P450_sf"/>
</dbReference>
<evidence type="ECO:0000256" key="6">
    <source>
        <dbReference type="ARBA" id="ARBA00023004"/>
    </source>
</evidence>
<feature type="region of interest" description="Disordered" evidence="9">
    <location>
        <begin position="1"/>
        <end position="25"/>
    </location>
</feature>
<dbReference type="Pfam" id="PF00067">
    <property type="entry name" value="p450"/>
    <property type="match status" value="2"/>
</dbReference>
<dbReference type="EMBL" id="JAVFWL010000005">
    <property type="protein sequence ID" value="KAK6755819.1"/>
    <property type="molecule type" value="Genomic_DNA"/>
</dbReference>
<keyword evidence="12" id="KW-1185">Reference proteome</keyword>
<dbReference type="Gene3D" id="1.10.630.10">
    <property type="entry name" value="Cytochrome P450"/>
    <property type="match status" value="1"/>
</dbReference>
<keyword evidence="7 8" id="KW-0503">Monooxygenase</keyword>
<comment type="similarity">
    <text evidence="2 8">Belongs to the cytochrome P450 family.</text>
</comment>
<keyword evidence="3 8" id="KW-0349">Heme</keyword>
<evidence type="ECO:0000256" key="1">
    <source>
        <dbReference type="ARBA" id="ARBA00001971"/>
    </source>
</evidence>
<keyword evidence="6 8" id="KW-0408">Iron</keyword>
<organism evidence="11 12">
    <name type="scientific">Necator americanus</name>
    <name type="common">Human hookworm</name>
    <dbReference type="NCBI Taxonomy" id="51031"/>
    <lineage>
        <taxon>Eukaryota</taxon>
        <taxon>Metazoa</taxon>
        <taxon>Ecdysozoa</taxon>
        <taxon>Nematoda</taxon>
        <taxon>Chromadorea</taxon>
        <taxon>Rhabditida</taxon>
        <taxon>Rhabditina</taxon>
        <taxon>Rhabditomorpha</taxon>
        <taxon>Strongyloidea</taxon>
        <taxon>Ancylostomatidae</taxon>
        <taxon>Bunostominae</taxon>
        <taxon>Necator</taxon>
    </lineage>
</organism>
<dbReference type="PRINTS" id="PR00385">
    <property type="entry name" value="P450"/>
</dbReference>
<comment type="caution">
    <text evidence="11">The sequence shown here is derived from an EMBL/GenBank/DDBJ whole genome shotgun (WGS) entry which is preliminary data.</text>
</comment>
<name>A0ABR1DZK1_NECAM</name>
<evidence type="ECO:0000256" key="7">
    <source>
        <dbReference type="ARBA" id="ARBA00023033"/>
    </source>
</evidence>
<dbReference type="InterPro" id="IPR001128">
    <property type="entry name" value="Cyt_P450"/>
</dbReference>
<evidence type="ECO:0008006" key="13">
    <source>
        <dbReference type="Google" id="ProtNLM"/>
    </source>
</evidence>
<gene>
    <name evidence="11" type="primary">Necator_chrV.g19087</name>
    <name evidence="11" type="ORF">RB195_014295</name>
</gene>
<dbReference type="PANTHER" id="PTHR24292">
    <property type="entry name" value="CYTOCHROME P450"/>
    <property type="match status" value="1"/>
</dbReference>
<keyword evidence="10" id="KW-1133">Transmembrane helix</keyword>
<dbReference type="PANTHER" id="PTHR24292:SF102">
    <property type="entry name" value="CYTOCHROME P450 FAMILY-RELATED"/>
    <property type="match status" value="1"/>
</dbReference>
<evidence type="ECO:0000313" key="12">
    <source>
        <dbReference type="Proteomes" id="UP001303046"/>
    </source>
</evidence>
<evidence type="ECO:0000256" key="9">
    <source>
        <dbReference type="SAM" id="MobiDB-lite"/>
    </source>
</evidence>
<dbReference type="CDD" id="cd11055">
    <property type="entry name" value="CYP3A-like"/>
    <property type="match status" value="1"/>
</dbReference>
<evidence type="ECO:0000256" key="10">
    <source>
        <dbReference type="SAM" id="Phobius"/>
    </source>
</evidence>
<dbReference type="PRINTS" id="PR00463">
    <property type="entry name" value="EP450I"/>
</dbReference>
<dbReference type="Proteomes" id="UP001303046">
    <property type="component" value="Unassembled WGS sequence"/>
</dbReference>
<evidence type="ECO:0000256" key="3">
    <source>
        <dbReference type="ARBA" id="ARBA00022617"/>
    </source>
</evidence>
<proteinExistence type="inferred from homology"/>
<dbReference type="InterPro" id="IPR050476">
    <property type="entry name" value="Insect_CytP450_Detox"/>
</dbReference>
<keyword evidence="10" id="KW-0812">Transmembrane</keyword>
<keyword evidence="4 8" id="KW-0479">Metal-binding</keyword>
<evidence type="ECO:0000256" key="8">
    <source>
        <dbReference type="RuleBase" id="RU000461"/>
    </source>
</evidence>
<protein>
    <recommendedName>
        <fullName evidence="13">Unspecific monooxygenase</fullName>
    </recommendedName>
</protein>
<dbReference type="InterPro" id="IPR002401">
    <property type="entry name" value="Cyt_P450_E_grp-I"/>
</dbReference>
<keyword evidence="10" id="KW-0472">Membrane</keyword>
<evidence type="ECO:0000256" key="4">
    <source>
        <dbReference type="ARBA" id="ARBA00022723"/>
    </source>
</evidence>
<dbReference type="PROSITE" id="PS00086">
    <property type="entry name" value="CYTOCHROME_P450"/>
    <property type="match status" value="1"/>
</dbReference>
<dbReference type="InterPro" id="IPR017972">
    <property type="entry name" value="Cyt_P450_CS"/>
</dbReference>
<keyword evidence="5 8" id="KW-0560">Oxidoreductase</keyword>
<evidence type="ECO:0000256" key="5">
    <source>
        <dbReference type="ARBA" id="ARBA00023002"/>
    </source>
</evidence>
<comment type="cofactor">
    <cofactor evidence="1">
        <name>heme</name>
        <dbReference type="ChEBI" id="CHEBI:30413"/>
    </cofactor>
</comment>
<feature type="transmembrane region" description="Helical" evidence="10">
    <location>
        <begin position="47"/>
        <end position="68"/>
    </location>
</feature>
<dbReference type="SUPFAM" id="SSF48264">
    <property type="entry name" value="Cytochrome P450"/>
    <property type="match status" value="1"/>
</dbReference>
<evidence type="ECO:0000256" key="2">
    <source>
        <dbReference type="ARBA" id="ARBA00010617"/>
    </source>
</evidence>